<accession>A0ABS5NYS8</accession>
<sequence>MITGDKWNDSTIKQILTNPHYLGDLVQGRTTTVSVTSKKRKTQKKKI</sequence>
<comment type="caution">
    <text evidence="2">The sequence shown here is derived from an EMBL/GenBank/DDBJ whole genome shotgun (WGS) entry which is preliminary data.</text>
</comment>
<evidence type="ECO:0000259" key="1">
    <source>
        <dbReference type="Pfam" id="PF07508"/>
    </source>
</evidence>
<gene>
    <name evidence="2" type="ORF">KHA94_18930</name>
</gene>
<dbReference type="EMBL" id="JAGYPM010000004">
    <property type="protein sequence ID" value="MBS4192243.1"/>
    <property type="molecule type" value="Genomic_DNA"/>
</dbReference>
<evidence type="ECO:0000313" key="2">
    <source>
        <dbReference type="EMBL" id="MBS4192243.1"/>
    </source>
</evidence>
<dbReference type="Proteomes" id="UP000681027">
    <property type="component" value="Unassembled WGS sequence"/>
</dbReference>
<feature type="domain" description="Recombinase" evidence="1">
    <location>
        <begin position="3"/>
        <end position="43"/>
    </location>
</feature>
<dbReference type="RefSeq" id="WP_213103674.1">
    <property type="nucleotide sequence ID" value="NZ_JAGYPM010000004.1"/>
</dbReference>
<dbReference type="InterPro" id="IPR038109">
    <property type="entry name" value="DNA_bind_recomb_sf"/>
</dbReference>
<reference evidence="2 3" key="1">
    <citation type="submission" date="2021-05" db="EMBL/GenBank/DDBJ databases">
        <title>Novel Bacillus species.</title>
        <authorList>
            <person name="Liu G."/>
        </authorList>
    </citation>
    <scope>NUCLEOTIDE SEQUENCE [LARGE SCALE GENOMIC DNA]</scope>
    <source>
        <strain evidence="2 3">FJAT-49705</strain>
    </source>
</reference>
<protein>
    <submittedName>
        <fullName evidence="2">Recombinase family protein</fullName>
    </submittedName>
</protein>
<dbReference type="Pfam" id="PF07508">
    <property type="entry name" value="Recombinase"/>
    <property type="match status" value="1"/>
</dbReference>
<keyword evidence="3" id="KW-1185">Reference proteome</keyword>
<dbReference type="InterPro" id="IPR011109">
    <property type="entry name" value="DNA_bind_recombinase_dom"/>
</dbReference>
<name>A0ABS5NYS8_9BACI</name>
<dbReference type="Gene3D" id="3.90.1750.20">
    <property type="entry name" value="Putative Large Serine Recombinase, Chain B, Domain 2"/>
    <property type="match status" value="1"/>
</dbReference>
<evidence type="ECO:0000313" key="3">
    <source>
        <dbReference type="Proteomes" id="UP000681027"/>
    </source>
</evidence>
<proteinExistence type="predicted"/>
<organism evidence="2 3">
    <name type="scientific">Cytobacillus citreus</name>
    <dbReference type="NCBI Taxonomy" id="2833586"/>
    <lineage>
        <taxon>Bacteria</taxon>
        <taxon>Bacillati</taxon>
        <taxon>Bacillota</taxon>
        <taxon>Bacilli</taxon>
        <taxon>Bacillales</taxon>
        <taxon>Bacillaceae</taxon>
        <taxon>Cytobacillus</taxon>
    </lineage>
</organism>